<feature type="region of interest" description="Disordered" evidence="1">
    <location>
        <begin position="439"/>
        <end position="465"/>
    </location>
</feature>
<proteinExistence type="predicted"/>
<feature type="compositionally biased region" description="Polar residues" evidence="1">
    <location>
        <begin position="1"/>
        <end position="24"/>
    </location>
</feature>
<dbReference type="OrthoDB" id="10397071at2759"/>
<dbReference type="InParanoid" id="D2VB59"/>
<sequence length="768" mass="85750">MLAANYQNNNSKLNISKASFSSCEPNKEEVSSMLEQQQQQQQSLNDSLGVLLFHSSSSTAPPPHTNNNSSSPSTPTRRQPSARKQQQITEYEDDIVFGKALEVLDLKQGVNKSIVSSASGSVHSPFSVVQQQQQNKECFGVNTSSQLNGGGDPSRRAEFNSPLPSLSPKPFTKLTSQLSSSSSNSSSSNGSEETLSSNSNEDGNCLYGSPKKPKTPTKKTFATYDGYLTSQSFNSCNSSMNSISTGGSRIYDPSTSPSIVERRRSRTLASCDAYQKTIDDYLHIQCIENYIPTITNNSTKCIQVTLKIDSYIKGFESEVLTDCHPLEHECVSPTLSKTKKKEKPQFASVVVYKKNCKNKKHLETMFKTMILPPNSTINLTPNSCQDTMSLTDDCHSPDCVKNVKKHYSYEIISKGFVKGNSSPSQSDLFIPSPSSNTYEQADGMMTSSSSESSSTSSPTQSFFGSSHSLNRNLSVNEETRQCTTPPPDSFVLIRDQEFLHMIGEEFVGFSCFTYAAKKRRIDILKMLCKAQPSKVYENILLDIEQLEKIIELKDNDVIKILITALQFHIENERNQNLKLEEEGQKKKKPSLSILLKRPHHHHEDDGIETEAFIRKYVARNFIFIDNLNAVKVILEMNLVTVQMAAKIAATMSKVNTLRFLLSREYIKPCDYFEGGNVLHWSVLNRASDVIQLVCGMRATKKGHRVNVKRGSSSRLQPFNGMTAFEIAKTVYDQNKLSDEEKLIYEHLQPTKAELIKGVVEIVVHKVIH</sequence>
<evidence type="ECO:0000313" key="3">
    <source>
        <dbReference type="Proteomes" id="UP000006671"/>
    </source>
</evidence>
<protein>
    <submittedName>
        <fullName evidence="2">Uncharacterized protein</fullName>
    </submittedName>
</protein>
<dbReference type="VEuPathDB" id="AmoebaDB:NAEGRDRAFT_57673"/>
<feature type="region of interest" description="Disordered" evidence="1">
    <location>
        <begin position="141"/>
        <end position="218"/>
    </location>
</feature>
<dbReference type="EMBL" id="GG738861">
    <property type="protein sequence ID" value="EFC45739.1"/>
    <property type="molecule type" value="Genomic_DNA"/>
</dbReference>
<organism evidence="3">
    <name type="scientific">Naegleria gruberi</name>
    <name type="common">Amoeba</name>
    <dbReference type="NCBI Taxonomy" id="5762"/>
    <lineage>
        <taxon>Eukaryota</taxon>
        <taxon>Discoba</taxon>
        <taxon>Heterolobosea</taxon>
        <taxon>Tetramitia</taxon>
        <taxon>Eutetramitia</taxon>
        <taxon>Vahlkampfiidae</taxon>
        <taxon>Naegleria</taxon>
    </lineage>
</organism>
<dbReference type="KEGG" id="ngr:NAEGRDRAFT_57673"/>
<dbReference type="GeneID" id="8858964"/>
<feature type="compositionally biased region" description="Low complexity" evidence="1">
    <location>
        <begin position="54"/>
        <end position="83"/>
    </location>
</feature>
<evidence type="ECO:0000256" key="1">
    <source>
        <dbReference type="SAM" id="MobiDB-lite"/>
    </source>
</evidence>
<gene>
    <name evidence="2" type="ORF">NAEGRDRAFT_57673</name>
</gene>
<dbReference type="AlphaFoldDB" id="D2VB59"/>
<accession>D2VB59</accession>
<evidence type="ECO:0000313" key="2">
    <source>
        <dbReference type="EMBL" id="EFC45739.1"/>
    </source>
</evidence>
<keyword evidence="3" id="KW-1185">Reference proteome</keyword>
<feature type="region of interest" description="Disordered" evidence="1">
    <location>
        <begin position="1"/>
        <end position="87"/>
    </location>
</feature>
<dbReference type="RefSeq" id="XP_002678483.1">
    <property type="nucleotide sequence ID" value="XM_002678437.1"/>
</dbReference>
<feature type="compositionally biased region" description="Low complexity" evidence="1">
    <location>
        <begin position="446"/>
        <end position="465"/>
    </location>
</feature>
<name>D2VB59_NAEGR</name>
<feature type="compositionally biased region" description="Low complexity" evidence="1">
    <location>
        <begin position="174"/>
        <end position="201"/>
    </location>
</feature>
<dbReference type="Proteomes" id="UP000006671">
    <property type="component" value="Unassembled WGS sequence"/>
</dbReference>
<reference evidence="2 3" key="1">
    <citation type="journal article" date="2010" name="Cell">
        <title>The genome of Naegleria gruberi illuminates early eukaryotic versatility.</title>
        <authorList>
            <person name="Fritz-Laylin L.K."/>
            <person name="Prochnik S.E."/>
            <person name="Ginger M.L."/>
            <person name="Dacks J.B."/>
            <person name="Carpenter M.L."/>
            <person name="Field M.C."/>
            <person name="Kuo A."/>
            <person name="Paredez A."/>
            <person name="Chapman J."/>
            <person name="Pham J."/>
            <person name="Shu S."/>
            <person name="Neupane R."/>
            <person name="Cipriano M."/>
            <person name="Mancuso J."/>
            <person name="Tu H."/>
            <person name="Salamov A."/>
            <person name="Lindquist E."/>
            <person name="Shapiro H."/>
            <person name="Lucas S."/>
            <person name="Grigoriev I.V."/>
            <person name="Cande W.Z."/>
            <person name="Fulton C."/>
            <person name="Rokhsar D.S."/>
            <person name="Dawson S.C."/>
        </authorList>
    </citation>
    <scope>NUCLEOTIDE SEQUENCE [LARGE SCALE GENOMIC DNA]</scope>
    <source>
        <strain evidence="2 3">NEG-M</strain>
    </source>
</reference>